<dbReference type="PROSITE" id="PS50935">
    <property type="entry name" value="SSB"/>
    <property type="match status" value="1"/>
</dbReference>
<dbReference type="NCBIfam" id="TIGR00621">
    <property type="entry name" value="ssb"/>
    <property type="match status" value="1"/>
</dbReference>
<dbReference type="SUPFAM" id="SSF50249">
    <property type="entry name" value="Nucleic acid-binding proteins"/>
    <property type="match status" value="1"/>
</dbReference>
<sequence>MSDINQCTFVGRLGQDPEITVTPTGRKKAKFSIAVSDKWTDESGIKHEKTTWVPITAWNRLASTVESYLHKGSQVLVQGKLGFSTYTDKNGIERTSTTVTMDFMQMLGSRQQGHQRQEYRESSDNTPTATRPRPANMQGSVHQPMPAYTAAQTAPEQKAVVDDDMPF</sequence>
<dbReference type="Proteomes" id="UP000254133">
    <property type="component" value="Unassembled WGS sequence"/>
</dbReference>
<evidence type="ECO:0000256" key="4">
    <source>
        <dbReference type="SAM" id="MobiDB-lite"/>
    </source>
</evidence>
<dbReference type="PANTHER" id="PTHR10302">
    <property type="entry name" value="SINGLE-STRANDED DNA-BINDING PROTEIN"/>
    <property type="match status" value="1"/>
</dbReference>
<dbReference type="CDD" id="cd04496">
    <property type="entry name" value="SSB_OBF"/>
    <property type="match status" value="1"/>
</dbReference>
<name>A0A378PQE0_MORBO</name>
<organism evidence="5 6">
    <name type="scientific">Moraxella bovis</name>
    <dbReference type="NCBI Taxonomy" id="476"/>
    <lineage>
        <taxon>Bacteria</taxon>
        <taxon>Pseudomonadati</taxon>
        <taxon>Pseudomonadota</taxon>
        <taxon>Gammaproteobacteria</taxon>
        <taxon>Moraxellales</taxon>
        <taxon>Moraxellaceae</taxon>
        <taxon>Moraxella</taxon>
    </lineage>
</organism>
<feature type="region of interest" description="Disordered" evidence="4">
    <location>
        <begin position="108"/>
        <end position="167"/>
    </location>
</feature>
<dbReference type="RefSeq" id="WP_162860373.1">
    <property type="nucleotide sequence ID" value="NZ_CP030241.1"/>
</dbReference>
<evidence type="ECO:0000313" key="5">
    <source>
        <dbReference type="EMBL" id="STY90173.1"/>
    </source>
</evidence>
<dbReference type="InterPro" id="IPR000424">
    <property type="entry name" value="Primosome_PriB/ssb"/>
</dbReference>
<dbReference type="InterPro" id="IPR012340">
    <property type="entry name" value="NA-bd_OB-fold"/>
</dbReference>
<reference evidence="5 6" key="1">
    <citation type="submission" date="2018-06" db="EMBL/GenBank/DDBJ databases">
        <authorList>
            <consortium name="Pathogen Informatics"/>
            <person name="Doyle S."/>
        </authorList>
    </citation>
    <scope>NUCLEOTIDE SEQUENCE [LARGE SCALE GENOMIC DNA]</scope>
    <source>
        <strain evidence="5 6">NCTC9426</strain>
    </source>
</reference>
<dbReference type="GO" id="GO:0003697">
    <property type="term" value="F:single-stranded DNA binding"/>
    <property type="evidence" value="ECO:0007669"/>
    <property type="project" value="UniProtKB-UniRule"/>
</dbReference>
<dbReference type="AlphaFoldDB" id="A0A378PQE0"/>
<evidence type="ECO:0000313" key="6">
    <source>
        <dbReference type="Proteomes" id="UP000254133"/>
    </source>
</evidence>
<keyword evidence="1 2" id="KW-0238">DNA-binding</keyword>
<dbReference type="EMBL" id="UGPZ01000002">
    <property type="protein sequence ID" value="STY90173.1"/>
    <property type="molecule type" value="Genomic_DNA"/>
</dbReference>
<accession>A0A378PQE0</accession>
<evidence type="ECO:0000256" key="2">
    <source>
        <dbReference type="HAMAP-Rule" id="MF_00984"/>
    </source>
</evidence>
<dbReference type="GO" id="GO:0006260">
    <property type="term" value="P:DNA replication"/>
    <property type="evidence" value="ECO:0007669"/>
    <property type="project" value="InterPro"/>
</dbReference>
<dbReference type="Pfam" id="PF00436">
    <property type="entry name" value="SSB"/>
    <property type="match status" value="1"/>
</dbReference>
<dbReference type="PIRSF" id="PIRSF002070">
    <property type="entry name" value="SSB"/>
    <property type="match status" value="1"/>
</dbReference>
<dbReference type="GO" id="GO:0009295">
    <property type="term" value="C:nucleoid"/>
    <property type="evidence" value="ECO:0007669"/>
    <property type="project" value="TreeGrafter"/>
</dbReference>
<comment type="subunit">
    <text evidence="2">Homotetramer.</text>
</comment>
<evidence type="ECO:0000256" key="1">
    <source>
        <dbReference type="ARBA" id="ARBA00023125"/>
    </source>
</evidence>
<dbReference type="Gene3D" id="2.40.50.140">
    <property type="entry name" value="Nucleic acid-binding proteins"/>
    <property type="match status" value="1"/>
</dbReference>
<comment type="caution">
    <text evidence="2">Lacks conserved residue(s) required for the propagation of feature annotation.</text>
</comment>
<dbReference type="HAMAP" id="MF_00984">
    <property type="entry name" value="SSB"/>
    <property type="match status" value="1"/>
</dbReference>
<gene>
    <name evidence="5" type="primary">ssb_1</name>
    <name evidence="5" type="ORF">NCTC9426_00179</name>
</gene>
<protein>
    <recommendedName>
        <fullName evidence="2 3">Single-stranded DNA-binding protein</fullName>
        <shortName evidence="2">SSB</shortName>
    </recommendedName>
</protein>
<dbReference type="InterPro" id="IPR011344">
    <property type="entry name" value="ssDNA-bd"/>
</dbReference>
<dbReference type="PANTHER" id="PTHR10302:SF0">
    <property type="entry name" value="SINGLE-STRANDED DNA-BINDING PROTEIN, MITOCHONDRIAL"/>
    <property type="match status" value="1"/>
</dbReference>
<evidence type="ECO:0000256" key="3">
    <source>
        <dbReference type="PIRNR" id="PIRNR002070"/>
    </source>
</evidence>
<proteinExistence type="inferred from homology"/>